<dbReference type="SUPFAM" id="SSF53092">
    <property type="entry name" value="Creatinase/prolidase N-terminal domain"/>
    <property type="match status" value="1"/>
</dbReference>
<dbReference type="EMBL" id="JBHTOH010000091">
    <property type="protein sequence ID" value="MFD1411984.1"/>
    <property type="molecule type" value="Genomic_DNA"/>
</dbReference>
<dbReference type="InterPro" id="IPR000994">
    <property type="entry name" value="Pept_M24"/>
</dbReference>
<dbReference type="PANTHER" id="PTHR46112:SF3">
    <property type="entry name" value="AMINOPEPTIDASE YPDF"/>
    <property type="match status" value="1"/>
</dbReference>
<dbReference type="InterPro" id="IPR036005">
    <property type="entry name" value="Creatinase/aminopeptidase-like"/>
</dbReference>
<dbReference type="PANTHER" id="PTHR46112">
    <property type="entry name" value="AMINOPEPTIDASE"/>
    <property type="match status" value="1"/>
</dbReference>
<evidence type="ECO:0000256" key="1">
    <source>
        <dbReference type="ARBA" id="ARBA00022723"/>
    </source>
</evidence>
<comment type="caution">
    <text evidence="6">The sequence shown here is derived from an EMBL/GenBank/DDBJ whole genome shotgun (WGS) entry which is preliminary data.</text>
</comment>
<dbReference type="Pfam" id="PF00557">
    <property type="entry name" value="Peptidase_M24"/>
    <property type="match status" value="1"/>
</dbReference>
<dbReference type="InterPro" id="IPR029149">
    <property type="entry name" value="Creatin/AminoP/Spt16_N"/>
</dbReference>
<dbReference type="PROSITE" id="PS00491">
    <property type="entry name" value="PROLINE_PEPTIDASE"/>
    <property type="match status" value="1"/>
</dbReference>
<gene>
    <name evidence="6" type="ORF">ACFQ4R_10380</name>
</gene>
<dbReference type="CDD" id="cd01092">
    <property type="entry name" value="APP-like"/>
    <property type="match status" value="1"/>
</dbReference>
<keyword evidence="2" id="KW-0378">Hydrolase</keyword>
<dbReference type="InterPro" id="IPR050659">
    <property type="entry name" value="Peptidase_M24B"/>
</dbReference>
<name>A0ABW4BP14_9LACO</name>
<dbReference type="RefSeq" id="WP_125649184.1">
    <property type="nucleotide sequence ID" value="NZ_JBHTOH010000091.1"/>
</dbReference>
<evidence type="ECO:0000259" key="4">
    <source>
        <dbReference type="Pfam" id="PF00557"/>
    </source>
</evidence>
<accession>A0ABW4BP14</accession>
<evidence type="ECO:0000256" key="3">
    <source>
        <dbReference type="RuleBase" id="RU000590"/>
    </source>
</evidence>
<keyword evidence="1 3" id="KW-0479">Metal-binding</keyword>
<proteinExistence type="inferred from homology"/>
<dbReference type="Proteomes" id="UP001597191">
    <property type="component" value="Unassembled WGS sequence"/>
</dbReference>
<dbReference type="InterPro" id="IPR000587">
    <property type="entry name" value="Creatinase_N"/>
</dbReference>
<protein>
    <submittedName>
        <fullName evidence="6">M24 family metallopeptidase</fullName>
    </submittedName>
</protein>
<evidence type="ECO:0000256" key="2">
    <source>
        <dbReference type="ARBA" id="ARBA00022801"/>
    </source>
</evidence>
<organism evidence="6 7">
    <name type="scientific">Lapidilactobacillus gannanensis</name>
    <dbReference type="NCBI Taxonomy" id="2486002"/>
    <lineage>
        <taxon>Bacteria</taxon>
        <taxon>Bacillati</taxon>
        <taxon>Bacillota</taxon>
        <taxon>Bacilli</taxon>
        <taxon>Lactobacillales</taxon>
        <taxon>Lactobacillaceae</taxon>
        <taxon>Lapidilactobacillus</taxon>
    </lineage>
</organism>
<dbReference type="InterPro" id="IPR001131">
    <property type="entry name" value="Peptidase_M24B_aminopep-P_CS"/>
</dbReference>
<evidence type="ECO:0000313" key="7">
    <source>
        <dbReference type="Proteomes" id="UP001597191"/>
    </source>
</evidence>
<sequence length="356" mass="38553">MSRLQRLREKMAVAQLPALLITNEKNVTYLSHFTGDESALLVTADQAALITDSRYVAQAKQQVTEFKLVLQTKGIFASVATLLAKTSITTLGFEADQLSYSEFLQLKQQLGRTNLQPTTEMVAQLREIKDAHEIALLKQAIAITDACFAHLLEFVQVGQTELAVAAEMEYFMRNQGASASSFATIVASGVRSAWPHGIASDKKIANHELVTFDFGCYYQGYTSDITRTIAVGTVDQELQDIYQLVLDTNRAVIKATKPGVTGGEINQLAHGMIDQAGYGANFGHGTGHGIGLDIHEGPGAWGKYNRQALVSGNVVTDEPGIYLEGHGGVRIEDDLLVTPNGCEVLTQAPKAELLVI</sequence>
<comment type="similarity">
    <text evidence="3">Belongs to the peptidase M24B family.</text>
</comment>
<evidence type="ECO:0000313" key="6">
    <source>
        <dbReference type="EMBL" id="MFD1411984.1"/>
    </source>
</evidence>
<feature type="domain" description="Creatinase N-terminal" evidence="5">
    <location>
        <begin position="3"/>
        <end position="128"/>
    </location>
</feature>
<dbReference type="Pfam" id="PF01321">
    <property type="entry name" value="Creatinase_N"/>
    <property type="match status" value="1"/>
</dbReference>
<dbReference type="Gene3D" id="3.40.350.10">
    <property type="entry name" value="Creatinase/prolidase N-terminal domain"/>
    <property type="match status" value="1"/>
</dbReference>
<dbReference type="SUPFAM" id="SSF55920">
    <property type="entry name" value="Creatinase/aminopeptidase"/>
    <property type="match status" value="1"/>
</dbReference>
<dbReference type="Gene3D" id="3.90.230.10">
    <property type="entry name" value="Creatinase/methionine aminopeptidase superfamily"/>
    <property type="match status" value="1"/>
</dbReference>
<evidence type="ECO:0000259" key="5">
    <source>
        <dbReference type="Pfam" id="PF01321"/>
    </source>
</evidence>
<reference evidence="7" key="1">
    <citation type="journal article" date="2019" name="Int. J. Syst. Evol. Microbiol.">
        <title>The Global Catalogue of Microorganisms (GCM) 10K type strain sequencing project: providing services to taxonomists for standard genome sequencing and annotation.</title>
        <authorList>
            <consortium name="The Broad Institute Genomics Platform"/>
            <consortium name="The Broad Institute Genome Sequencing Center for Infectious Disease"/>
            <person name="Wu L."/>
            <person name="Ma J."/>
        </authorList>
    </citation>
    <scope>NUCLEOTIDE SEQUENCE [LARGE SCALE GENOMIC DNA]</scope>
    <source>
        <strain evidence="7">CCM 8937</strain>
    </source>
</reference>
<keyword evidence="7" id="KW-1185">Reference proteome</keyword>
<feature type="domain" description="Peptidase M24" evidence="4">
    <location>
        <begin position="136"/>
        <end position="338"/>
    </location>
</feature>